<accession>A0A1L7WNL9</accession>
<evidence type="ECO:0000313" key="1">
    <source>
        <dbReference type="EMBL" id="CZR54360.1"/>
    </source>
</evidence>
<evidence type="ECO:0000313" key="2">
    <source>
        <dbReference type="Proteomes" id="UP000184330"/>
    </source>
</evidence>
<protein>
    <submittedName>
        <fullName evidence="1">Uncharacterized protein</fullName>
    </submittedName>
</protein>
<proteinExistence type="predicted"/>
<keyword evidence="2" id="KW-1185">Reference proteome</keyword>
<dbReference type="Proteomes" id="UP000184330">
    <property type="component" value="Unassembled WGS sequence"/>
</dbReference>
<name>A0A1L7WNL9_9HELO</name>
<dbReference type="EMBL" id="FJOG01000005">
    <property type="protein sequence ID" value="CZR54360.1"/>
    <property type="molecule type" value="Genomic_DNA"/>
</dbReference>
<gene>
    <name evidence="1" type="ORF">PAC_04244</name>
</gene>
<sequence length="193" mass="21287">MLETPTPKRYWHPEADTTILIQGVVCRAIGDRLTDLDEAEQIAVVEELRNWRATLGSSVRRKTWGQESGPIRVWLGSHRGFDVVGYLIPLLEAHAAAEFRPNTEYNKEKSQALARPGKSCRASAGHIRAWTWVPWKSGKEIARACGVLDILAPLIADLVDADLESQGLQDGVRMQGMAPQSPEDASAAMLAYV</sequence>
<dbReference type="AlphaFoldDB" id="A0A1L7WNL9"/>
<reference evidence="1 2" key="1">
    <citation type="submission" date="2016-03" db="EMBL/GenBank/DDBJ databases">
        <authorList>
            <person name="Ploux O."/>
        </authorList>
    </citation>
    <scope>NUCLEOTIDE SEQUENCE [LARGE SCALE GENOMIC DNA]</scope>
    <source>
        <strain evidence="1 2">UAMH 11012</strain>
    </source>
</reference>
<organism evidence="1 2">
    <name type="scientific">Phialocephala subalpina</name>
    <dbReference type="NCBI Taxonomy" id="576137"/>
    <lineage>
        <taxon>Eukaryota</taxon>
        <taxon>Fungi</taxon>
        <taxon>Dikarya</taxon>
        <taxon>Ascomycota</taxon>
        <taxon>Pezizomycotina</taxon>
        <taxon>Leotiomycetes</taxon>
        <taxon>Helotiales</taxon>
        <taxon>Mollisiaceae</taxon>
        <taxon>Phialocephala</taxon>
        <taxon>Phialocephala fortinii species complex</taxon>
    </lineage>
</organism>